<dbReference type="PROSITE" id="PS51371">
    <property type="entry name" value="CBS"/>
    <property type="match status" value="1"/>
</dbReference>
<evidence type="ECO:0000256" key="2">
    <source>
        <dbReference type="ARBA" id="ARBA00023122"/>
    </source>
</evidence>
<reference evidence="5" key="1">
    <citation type="submission" date="2024-03" db="EMBL/GenBank/DDBJ databases">
        <title>WGS assembly of Saponaria officinalis var. Norfolk2.</title>
        <authorList>
            <person name="Jenkins J."/>
            <person name="Shu S."/>
            <person name="Grimwood J."/>
            <person name="Barry K."/>
            <person name="Goodstein D."/>
            <person name="Schmutz J."/>
            <person name="Leebens-Mack J."/>
            <person name="Osbourn A."/>
        </authorList>
    </citation>
    <scope>NUCLEOTIDE SEQUENCE [LARGE SCALE GENOMIC DNA]</scope>
    <source>
        <strain evidence="5">JIC</strain>
    </source>
</reference>
<keyword evidence="1" id="KW-0677">Repeat</keyword>
<feature type="domain" description="CBS" evidence="4">
    <location>
        <begin position="326"/>
        <end position="385"/>
    </location>
</feature>
<dbReference type="GO" id="GO:0005737">
    <property type="term" value="C:cytoplasm"/>
    <property type="evidence" value="ECO:0007669"/>
    <property type="project" value="TreeGrafter"/>
</dbReference>
<dbReference type="GO" id="GO:0005634">
    <property type="term" value="C:nucleus"/>
    <property type="evidence" value="ECO:0007669"/>
    <property type="project" value="TreeGrafter"/>
</dbReference>
<dbReference type="PANTHER" id="PTHR13780">
    <property type="entry name" value="AMP-ACTIVATED PROTEIN KINASE, GAMMA REGULATORY SUBUNIT"/>
    <property type="match status" value="1"/>
</dbReference>
<dbReference type="PANTHER" id="PTHR13780:SF101">
    <property type="entry name" value="SNF1-RELATED PROTEIN KINASE REGULATORY SUBUNIT GAMMA-LIKE PV42A"/>
    <property type="match status" value="1"/>
</dbReference>
<protein>
    <recommendedName>
        <fullName evidence="4">CBS domain-containing protein</fullName>
    </recommendedName>
</protein>
<gene>
    <name evidence="5" type="ORF">RND81_14G180900</name>
</gene>
<dbReference type="InterPro" id="IPR000644">
    <property type="entry name" value="CBS_dom"/>
</dbReference>
<dbReference type="InterPro" id="IPR046342">
    <property type="entry name" value="CBS_dom_sf"/>
</dbReference>
<dbReference type="EMBL" id="JBDFQZ010000014">
    <property type="protein sequence ID" value="KAK9666377.1"/>
    <property type="molecule type" value="Genomic_DNA"/>
</dbReference>
<evidence type="ECO:0000256" key="3">
    <source>
        <dbReference type="PROSITE-ProRule" id="PRU00703"/>
    </source>
</evidence>
<accession>A0AAW1GNQ5</accession>
<keyword evidence="6" id="KW-1185">Reference proteome</keyword>
<keyword evidence="2 3" id="KW-0129">CBS domain</keyword>
<evidence type="ECO:0000313" key="6">
    <source>
        <dbReference type="Proteomes" id="UP001443914"/>
    </source>
</evidence>
<sequence length="385" mass="41575">MSQMYETTKETTTKNKEQMIKVGEKKVKEIVAKKRRLVEVPYTATLADTMNTLVNHRVVAVPVAAPPGHWIGAGGSMIMEADKQTGAVRKHYIGMVTMLDILAHIAGAGAGAGVGDGVDNGGDEVGELDKKLSVPVSSIIGHCLEGLSLWTLNPNTNILDCMEVLSKGIHRAMVPLDSHMDNISGVELVESASSYRMLTQMDVIRFLQAHAHDELQGILCRTVRSVGAVTDTVFAVTNQTTAIDAVKCLRTASLQAVPIVEAFELPKEAQHQLVDGYGRKLVGTFSATDLRGCPVSLMQSWLPLNVMEFTSKVYENPPFGAPDLVNSPRLLVTCYAGSSLAEVIDKVTTRHVHRVWVVDEAGLLRGLVSLTDIIRVVRAALLSAS</sequence>
<evidence type="ECO:0000259" key="4">
    <source>
        <dbReference type="PROSITE" id="PS51371"/>
    </source>
</evidence>
<organism evidence="5 6">
    <name type="scientific">Saponaria officinalis</name>
    <name type="common">Common soapwort</name>
    <name type="synonym">Lychnis saponaria</name>
    <dbReference type="NCBI Taxonomy" id="3572"/>
    <lineage>
        <taxon>Eukaryota</taxon>
        <taxon>Viridiplantae</taxon>
        <taxon>Streptophyta</taxon>
        <taxon>Embryophyta</taxon>
        <taxon>Tracheophyta</taxon>
        <taxon>Spermatophyta</taxon>
        <taxon>Magnoliopsida</taxon>
        <taxon>eudicotyledons</taxon>
        <taxon>Gunneridae</taxon>
        <taxon>Pentapetalae</taxon>
        <taxon>Caryophyllales</taxon>
        <taxon>Caryophyllaceae</taxon>
        <taxon>Caryophylleae</taxon>
        <taxon>Saponaria</taxon>
    </lineage>
</organism>
<name>A0AAW1GNQ5_SAPOF</name>
<dbReference type="SMART" id="SM00116">
    <property type="entry name" value="CBS"/>
    <property type="match status" value="3"/>
</dbReference>
<dbReference type="Proteomes" id="UP001443914">
    <property type="component" value="Unassembled WGS sequence"/>
</dbReference>
<evidence type="ECO:0000313" key="5">
    <source>
        <dbReference type="EMBL" id="KAK9666377.1"/>
    </source>
</evidence>
<comment type="caution">
    <text evidence="5">The sequence shown here is derived from an EMBL/GenBank/DDBJ whole genome shotgun (WGS) entry which is preliminary data.</text>
</comment>
<proteinExistence type="predicted"/>
<dbReference type="InterPro" id="IPR050511">
    <property type="entry name" value="AMPK_gamma/SDS23_families"/>
</dbReference>
<dbReference type="Gene3D" id="3.10.580.10">
    <property type="entry name" value="CBS-domain"/>
    <property type="match status" value="2"/>
</dbReference>
<dbReference type="SUPFAM" id="SSF54631">
    <property type="entry name" value="CBS-domain pair"/>
    <property type="match status" value="2"/>
</dbReference>
<evidence type="ECO:0000256" key="1">
    <source>
        <dbReference type="ARBA" id="ARBA00022737"/>
    </source>
</evidence>
<dbReference type="Pfam" id="PF00571">
    <property type="entry name" value="CBS"/>
    <property type="match status" value="1"/>
</dbReference>
<dbReference type="AlphaFoldDB" id="A0AAW1GNQ5"/>